<evidence type="ECO:0000313" key="2">
    <source>
        <dbReference type="Proteomes" id="UP000246702"/>
    </source>
</evidence>
<accession>A0A317WBI5</accession>
<name>A0A317WBI5_9EURO</name>
<evidence type="ECO:0000313" key="1">
    <source>
        <dbReference type="EMBL" id="PWY83866.1"/>
    </source>
</evidence>
<reference evidence="1 2" key="1">
    <citation type="submission" date="2016-12" db="EMBL/GenBank/DDBJ databases">
        <title>The genomes of Aspergillus section Nigri reveals drivers in fungal speciation.</title>
        <authorList>
            <consortium name="DOE Joint Genome Institute"/>
            <person name="Vesth T.C."/>
            <person name="Nybo J."/>
            <person name="Theobald S."/>
            <person name="Brandl J."/>
            <person name="Frisvad J.C."/>
            <person name="Nielsen K.F."/>
            <person name="Lyhne E.K."/>
            <person name="Kogle M.E."/>
            <person name="Kuo A."/>
            <person name="Riley R."/>
            <person name="Clum A."/>
            <person name="Nolan M."/>
            <person name="Lipzen A."/>
            <person name="Salamov A."/>
            <person name="Henrissat B."/>
            <person name="Wiebenga A."/>
            <person name="De Vries R.P."/>
            <person name="Grigoriev I.V."/>
            <person name="Mortensen U.H."/>
            <person name="Andersen M.R."/>
            <person name="Baker S.E."/>
        </authorList>
    </citation>
    <scope>NUCLEOTIDE SEQUENCE [LARGE SCALE GENOMIC DNA]</scope>
    <source>
        <strain evidence="1 2">CBS 115572</strain>
    </source>
</reference>
<sequence length="89" mass="9756">MEVTKTSVFDSAPISADALGAFYVDALAEIQNTYTSKVPHLSSWWLSASDRTTIEKRKLGFANMVHAMSAQPRFAGMSLEVEVAFRISA</sequence>
<dbReference type="AlphaFoldDB" id="A0A317WBI5"/>
<keyword evidence="2" id="KW-1185">Reference proteome</keyword>
<proteinExistence type="predicted"/>
<organism evidence="1 2">
    <name type="scientific">Aspergillus sclerotioniger CBS 115572</name>
    <dbReference type="NCBI Taxonomy" id="1450535"/>
    <lineage>
        <taxon>Eukaryota</taxon>
        <taxon>Fungi</taxon>
        <taxon>Dikarya</taxon>
        <taxon>Ascomycota</taxon>
        <taxon>Pezizomycotina</taxon>
        <taxon>Eurotiomycetes</taxon>
        <taxon>Eurotiomycetidae</taxon>
        <taxon>Eurotiales</taxon>
        <taxon>Aspergillaceae</taxon>
        <taxon>Aspergillus</taxon>
        <taxon>Aspergillus subgen. Circumdati</taxon>
    </lineage>
</organism>
<protein>
    <submittedName>
        <fullName evidence="1">Uncharacterized protein</fullName>
    </submittedName>
</protein>
<dbReference type="EMBL" id="MSFK01000018">
    <property type="protein sequence ID" value="PWY83866.1"/>
    <property type="molecule type" value="Genomic_DNA"/>
</dbReference>
<dbReference type="RefSeq" id="XP_025466334.1">
    <property type="nucleotide sequence ID" value="XM_025615790.1"/>
</dbReference>
<gene>
    <name evidence="1" type="ORF">BO94DRAFT_586911</name>
</gene>
<dbReference type="GeneID" id="37117933"/>
<comment type="caution">
    <text evidence="1">The sequence shown here is derived from an EMBL/GenBank/DDBJ whole genome shotgun (WGS) entry which is preliminary data.</text>
</comment>
<dbReference type="OrthoDB" id="4407877at2759"/>
<dbReference type="Proteomes" id="UP000246702">
    <property type="component" value="Unassembled WGS sequence"/>
</dbReference>